<proteinExistence type="predicted"/>
<dbReference type="EMBL" id="JBHTIS010004207">
    <property type="protein sequence ID" value="MFD1052190.1"/>
    <property type="molecule type" value="Genomic_DNA"/>
</dbReference>
<organism evidence="1 2">
    <name type="scientific">Kibdelosporangium lantanae</name>
    <dbReference type="NCBI Taxonomy" id="1497396"/>
    <lineage>
        <taxon>Bacteria</taxon>
        <taxon>Bacillati</taxon>
        <taxon>Actinomycetota</taxon>
        <taxon>Actinomycetes</taxon>
        <taxon>Pseudonocardiales</taxon>
        <taxon>Pseudonocardiaceae</taxon>
        <taxon>Kibdelosporangium</taxon>
    </lineage>
</organism>
<comment type="caution">
    <text evidence="1">The sequence shown here is derived from an EMBL/GenBank/DDBJ whole genome shotgun (WGS) entry which is preliminary data.</text>
</comment>
<reference evidence="2" key="1">
    <citation type="journal article" date="2019" name="Int. J. Syst. Evol. Microbiol.">
        <title>The Global Catalogue of Microorganisms (GCM) 10K type strain sequencing project: providing services to taxonomists for standard genome sequencing and annotation.</title>
        <authorList>
            <consortium name="The Broad Institute Genomics Platform"/>
            <consortium name="The Broad Institute Genome Sequencing Center for Infectious Disease"/>
            <person name="Wu L."/>
            <person name="Ma J."/>
        </authorList>
    </citation>
    <scope>NUCLEOTIDE SEQUENCE [LARGE SCALE GENOMIC DNA]</scope>
    <source>
        <strain evidence="2">JCM 31486</strain>
    </source>
</reference>
<evidence type="ECO:0000313" key="2">
    <source>
        <dbReference type="Proteomes" id="UP001597045"/>
    </source>
</evidence>
<protein>
    <submittedName>
        <fullName evidence="1">Uncharacterized protein</fullName>
    </submittedName>
</protein>
<keyword evidence="2" id="KW-1185">Reference proteome</keyword>
<gene>
    <name evidence="1" type="ORF">ACFQ1S_44755</name>
</gene>
<name>A0ABW3MRQ6_9PSEU</name>
<evidence type="ECO:0000313" key="1">
    <source>
        <dbReference type="EMBL" id="MFD1052190.1"/>
    </source>
</evidence>
<dbReference type="Proteomes" id="UP001597045">
    <property type="component" value="Unassembled WGS sequence"/>
</dbReference>
<sequence length="63" mass="6957">MLDDVTVLLLGPVEIHVSPQHRPFRDKRTWKPAASRTFTAAWPTSGVKCSVNVSTHSSTGWPV</sequence>
<feature type="non-terminal residue" evidence="1">
    <location>
        <position position="63"/>
    </location>
</feature>
<accession>A0ABW3MRQ6</accession>